<accession>A0A5P6VN22</accession>
<sequence length="346" mass="39613">MNNPFSLDFGTEPNLYIPRTEEQNKIINTFNSEIPSTHMYLLLGARGSGKTVLMTAVSHRLAEDKKWLHIDLNVETDMLNSLAANLYKKTQGKFPKVKFDVSIKGVSIALDKDEKYSDIQLDIDSMLKTLAKHDIKVLITIDEVINSKNVREFTTYYQHCLREKLPVFVLMTGLYKNVRALQNNRSQTFLKRAPKVSLSALNMRRMAKQYEEIFGIGEAESFEMAKLTDGYSYGFQILGYYLFESKKKTVDDKILFEYKTSLEESSYEKIWEELSPAEQKVSGAISGFEDNVSVKTVRESIQMDSNNFSSYQSTLENSGILKSDGAYGRLCFALPFFKEFVQHQTI</sequence>
<dbReference type="PANTHER" id="PTHR34301:SF8">
    <property type="entry name" value="ATPASE DOMAIN-CONTAINING PROTEIN"/>
    <property type="match status" value="1"/>
</dbReference>
<organism evidence="1 2">
    <name type="scientific">Pseudobutyrivibrio xylanivorans</name>
    <dbReference type="NCBI Taxonomy" id="185007"/>
    <lineage>
        <taxon>Bacteria</taxon>
        <taxon>Bacillati</taxon>
        <taxon>Bacillota</taxon>
        <taxon>Clostridia</taxon>
        <taxon>Lachnospirales</taxon>
        <taxon>Lachnospiraceae</taxon>
        <taxon>Pseudobutyrivibrio</taxon>
    </lineage>
</organism>
<dbReference type="PANTHER" id="PTHR34301">
    <property type="entry name" value="DNA-BINDING PROTEIN-RELATED"/>
    <property type="match status" value="1"/>
</dbReference>
<evidence type="ECO:0000313" key="1">
    <source>
        <dbReference type="EMBL" id="QFJ54055.1"/>
    </source>
</evidence>
<proteinExistence type="predicted"/>
<dbReference type="RefSeq" id="WP_151622551.1">
    <property type="nucleotide sequence ID" value="NZ_CP043028.1"/>
</dbReference>
<dbReference type="Gene3D" id="3.40.50.300">
    <property type="entry name" value="P-loop containing nucleotide triphosphate hydrolases"/>
    <property type="match status" value="1"/>
</dbReference>
<protein>
    <submittedName>
        <fullName evidence="1">ATP-binding protein</fullName>
    </submittedName>
</protein>
<name>A0A5P6VN22_PSEXY</name>
<dbReference type="AlphaFoldDB" id="A0A5P6VN22"/>
<evidence type="ECO:0000313" key="2">
    <source>
        <dbReference type="Proteomes" id="UP000327030"/>
    </source>
</evidence>
<dbReference type="InterPro" id="IPR027417">
    <property type="entry name" value="P-loop_NTPase"/>
</dbReference>
<keyword evidence="1" id="KW-0067">ATP-binding</keyword>
<keyword evidence="1" id="KW-0547">Nucleotide-binding</keyword>
<dbReference type="OrthoDB" id="1550566at2"/>
<dbReference type="KEGG" id="pxv:FXF36_03805"/>
<dbReference type="EMBL" id="CP043028">
    <property type="protein sequence ID" value="QFJ54055.1"/>
    <property type="molecule type" value="Genomic_DNA"/>
</dbReference>
<reference evidence="2" key="1">
    <citation type="submission" date="2019-08" db="EMBL/GenBank/DDBJ databases">
        <title>Complete Genome Sequence of the Polysaccharide-Degrading Rumen Bacterium Pseudobutyrivibrio xylanivorans MA3014.</title>
        <authorList>
            <person name="Palevich N."/>
            <person name="Maclean P.H."/>
            <person name="Kelly W.J."/>
            <person name="Leahy S.C."/>
            <person name="Rakonjac J."/>
            <person name="Attwood G.T."/>
        </authorList>
    </citation>
    <scope>NUCLEOTIDE SEQUENCE [LARGE SCALE GENOMIC DNA]</scope>
    <source>
        <strain evidence="2">MA3014</strain>
    </source>
</reference>
<dbReference type="GO" id="GO:0005524">
    <property type="term" value="F:ATP binding"/>
    <property type="evidence" value="ECO:0007669"/>
    <property type="project" value="UniProtKB-KW"/>
</dbReference>
<dbReference type="Proteomes" id="UP000327030">
    <property type="component" value="Chromosome 1"/>
</dbReference>
<gene>
    <name evidence="1" type="ORF">FXF36_03805</name>
</gene>
<dbReference type="SUPFAM" id="SSF52540">
    <property type="entry name" value="P-loop containing nucleoside triphosphate hydrolases"/>
    <property type="match status" value="1"/>
</dbReference>